<dbReference type="InterPro" id="IPR008920">
    <property type="entry name" value="TF_FadR/GntR_C"/>
</dbReference>
<dbReference type="PATRIC" id="fig|749414.3.peg.945"/>
<feature type="domain" description="GntR C-terminal" evidence="4">
    <location>
        <begin position="13"/>
        <end position="67"/>
    </location>
</feature>
<dbReference type="Gene3D" id="1.20.120.530">
    <property type="entry name" value="GntR ligand-binding domain-like"/>
    <property type="match status" value="1"/>
</dbReference>
<accession>D7C659</accession>
<dbReference type="Pfam" id="PF07729">
    <property type="entry name" value="FCD"/>
    <property type="match status" value="1"/>
</dbReference>
<dbReference type="KEGG" id="sbh:SBI_00926"/>
<evidence type="ECO:0000313" key="5">
    <source>
        <dbReference type="EMBL" id="ADI04047.1"/>
    </source>
</evidence>
<sequence>MYVTGLGAEDVEELYTLRDSLESLALTLTLAMDRASEDDWVHSQSCVERMRQAAERSDARLFAEADLASLSL</sequence>
<dbReference type="InterPro" id="IPR011711">
    <property type="entry name" value="GntR_C"/>
</dbReference>
<evidence type="ECO:0000256" key="1">
    <source>
        <dbReference type="ARBA" id="ARBA00023015"/>
    </source>
</evidence>
<dbReference type="EMBL" id="CP002047">
    <property type="protein sequence ID" value="ADI04047.1"/>
    <property type="molecule type" value="Genomic_DNA"/>
</dbReference>
<keyword evidence="6" id="KW-1185">Reference proteome</keyword>
<evidence type="ECO:0000256" key="2">
    <source>
        <dbReference type="ARBA" id="ARBA00023125"/>
    </source>
</evidence>
<dbReference type="Proteomes" id="UP000000377">
    <property type="component" value="Chromosome"/>
</dbReference>
<keyword evidence="1" id="KW-0805">Transcription regulation</keyword>
<dbReference type="STRING" id="749414.SBI_00926"/>
<evidence type="ECO:0000313" key="6">
    <source>
        <dbReference type="Proteomes" id="UP000000377"/>
    </source>
</evidence>
<dbReference type="AlphaFoldDB" id="D7C659"/>
<evidence type="ECO:0000256" key="3">
    <source>
        <dbReference type="ARBA" id="ARBA00023163"/>
    </source>
</evidence>
<protein>
    <recommendedName>
        <fullName evidence="4">GntR C-terminal domain-containing protein</fullName>
    </recommendedName>
</protein>
<dbReference type="GO" id="GO:0003677">
    <property type="term" value="F:DNA binding"/>
    <property type="evidence" value="ECO:0007669"/>
    <property type="project" value="UniProtKB-KW"/>
</dbReference>
<dbReference type="RefSeq" id="WP_014173526.1">
    <property type="nucleotide sequence ID" value="NC_016582.1"/>
</dbReference>
<reference evidence="5 6" key="1">
    <citation type="journal article" date="2010" name="J. Bacteriol.">
        <title>Genome sequence of the milbemycin-producing bacterium Streptomyces bingchenggensis.</title>
        <authorList>
            <person name="Wang X.J."/>
            <person name="Yan Y.J."/>
            <person name="Zhang B."/>
            <person name="An J."/>
            <person name="Wang J.J."/>
            <person name="Tian J."/>
            <person name="Jiang L."/>
            <person name="Chen Y.H."/>
            <person name="Huang S.X."/>
            <person name="Yin M."/>
            <person name="Zhang J."/>
            <person name="Gao A.L."/>
            <person name="Liu C.X."/>
            <person name="Zhu Z.X."/>
            <person name="Xiang W.S."/>
        </authorList>
    </citation>
    <scope>NUCLEOTIDE SEQUENCE [LARGE SCALE GENOMIC DNA]</scope>
    <source>
        <strain evidence="5 6">BCW-1</strain>
    </source>
</reference>
<keyword evidence="3" id="KW-0804">Transcription</keyword>
<dbReference type="HOGENOM" id="CLU_2720464_0_0_11"/>
<organism evidence="5 6">
    <name type="scientific">Streptomyces bingchenggensis (strain BCW-1)</name>
    <dbReference type="NCBI Taxonomy" id="749414"/>
    <lineage>
        <taxon>Bacteria</taxon>
        <taxon>Bacillati</taxon>
        <taxon>Actinomycetota</taxon>
        <taxon>Actinomycetes</taxon>
        <taxon>Kitasatosporales</taxon>
        <taxon>Streptomycetaceae</taxon>
        <taxon>Streptomyces</taxon>
    </lineage>
</organism>
<dbReference type="SUPFAM" id="SSF48008">
    <property type="entry name" value="GntR ligand-binding domain-like"/>
    <property type="match status" value="1"/>
</dbReference>
<gene>
    <name evidence="5" type="ordered locus">SBI_00926</name>
</gene>
<proteinExistence type="predicted"/>
<dbReference type="eggNOG" id="COG1802">
    <property type="taxonomic scope" value="Bacteria"/>
</dbReference>
<evidence type="ECO:0000259" key="4">
    <source>
        <dbReference type="Pfam" id="PF07729"/>
    </source>
</evidence>
<name>D7C659_STRBB</name>
<keyword evidence="2" id="KW-0238">DNA-binding</keyword>